<name>A0ABM1RZL6_LIMPO</name>
<feature type="compositionally biased region" description="Polar residues" evidence="1">
    <location>
        <begin position="16"/>
        <end position="26"/>
    </location>
</feature>
<gene>
    <name evidence="3" type="primary">LOC111084386</name>
</gene>
<feature type="compositionally biased region" description="Low complexity" evidence="1">
    <location>
        <begin position="131"/>
        <end position="149"/>
    </location>
</feature>
<protein>
    <submittedName>
        <fullName evidence="3">Uncharacterized protein LOC111084386</fullName>
    </submittedName>
</protein>
<dbReference type="GeneID" id="111084386"/>
<proteinExistence type="predicted"/>
<evidence type="ECO:0000313" key="2">
    <source>
        <dbReference type="Proteomes" id="UP000694941"/>
    </source>
</evidence>
<dbReference type="RefSeq" id="XP_022236821.1">
    <property type="nucleotide sequence ID" value="XM_022381113.1"/>
</dbReference>
<sequence length="187" mass="20306">MNISPLSIVKGKETSHPSLPHSNSFTKLERENGITDLGFLQPSLREESFGKKHQEKKPLLEAVEPISYVVPPKPDLTSTTLRSSVPLDHISYPALSVSSEVSTRVINARSRSGPGRLTCGSSPTQQETPASSMLKSSSSMTCPMSLSTPRNQHSPGEVATDPSSEYFLPHLGHEDLETLEIRIDGLS</sequence>
<organism evidence="2 3">
    <name type="scientific">Limulus polyphemus</name>
    <name type="common">Atlantic horseshoe crab</name>
    <dbReference type="NCBI Taxonomy" id="6850"/>
    <lineage>
        <taxon>Eukaryota</taxon>
        <taxon>Metazoa</taxon>
        <taxon>Ecdysozoa</taxon>
        <taxon>Arthropoda</taxon>
        <taxon>Chelicerata</taxon>
        <taxon>Merostomata</taxon>
        <taxon>Xiphosura</taxon>
        <taxon>Limulidae</taxon>
        <taxon>Limulus</taxon>
    </lineage>
</organism>
<evidence type="ECO:0000313" key="3">
    <source>
        <dbReference type="RefSeq" id="XP_022236821.1"/>
    </source>
</evidence>
<feature type="compositionally biased region" description="Polar residues" evidence="1">
    <location>
        <begin position="119"/>
        <end position="130"/>
    </location>
</feature>
<dbReference type="Proteomes" id="UP000694941">
    <property type="component" value="Unplaced"/>
</dbReference>
<keyword evidence="2" id="KW-1185">Reference proteome</keyword>
<feature type="region of interest" description="Disordered" evidence="1">
    <location>
        <begin position="109"/>
        <end position="164"/>
    </location>
</feature>
<evidence type="ECO:0000256" key="1">
    <source>
        <dbReference type="SAM" id="MobiDB-lite"/>
    </source>
</evidence>
<feature type="non-terminal residue" evidence="3">
    <location>
        <position position="187"/>
    </location>
</feature>
<feature type="region of interest" description="Disordered" evidence="1">
    <location>
        <begin position="1"/>
        <end position="30"/>
    </location>
</feature>
<accession>A0ABM1RZL6</accession>
<reference evidence="3" key="1">
    <citation type="submission" date="2025-08" db="UniProtKB">
        <authorList>
            <consortium name="RefSeq"/>
        </authorList>
    </citation>
    <scope>IDENTIFICATION</scope>
    <source>
        <tissue evidence="3">Muscle</tissue>
    </source>
</reference>